<reference evidence="6 7" key="1">
    <citation type="submission" date="2024-04" db="EMBL/GenBank/DDBJ databases">
        <title>whole genome sequencing of Lutimonas vermicola strain IMCC1616.</title>
        <authorList>
            <person name="Bae S.S."/>
        </authorList>
    </citation>
    <scope>NUCLEOTIDE SEQUENCE [LARGE SCALE GENOMIC DNA]</scope>
    <source>
        <strain evidence="6 7">IMCC1616</strain>
    </source>
</reference>
<dbReference type="PROSITE" id="PS01124">
    <property type="entry name" value="HTH_ARAC_FAMILY_2"/>
    <property type="match status" value="1"/>
</dbReference>
<comment type="caution">
    <text evidence="6">The sequence shown here is derived from an EMBL/GenBank/DDBJ whole genome shotgun (WGS) entry which is preliminary data.</text>
</comment>
<name>A0ABU9L1Z1_9FLAO</name>
<evidence type="ECO:0000313" key="6">
    <source>
        <dbReference type="EMBL" id="MEL4456440.1"/>
    </source>
</evidence>
<feature type="transmembrane region" description="Helical" evidence="4">
    <location>
        <begin position="130"/>
        <end position="148"/>
    </location>
</feature>
<evidence type="ECO:0000256" key="1">
    <source>
        <dbReference type="ARBA" id="ARBA00023015"/>
    </source>
</evidence>
<proteinExistence type="predicted"/>
<evidence type="ECO:0000313" key="7">
    <source>
        <dbReference type="Proteomes" id="UP001474120"/>
    </source>
</evidence>
<dbReference type="PANTHER" id="PTHR43280">
    <property type="entry name" value="ARAC-FAMILY TRANSCRIPTIONAL REGULATOR"/>
    <property type="match status" value="1"/>
</dbReference>
<evidence type="ECO:0000256" key="3">
    <source>
        <dbReference type="ARBA" id="ARBA00023163"/>
    </source>
</evidence>
<dbReference type="EMBL" id="JBCDNA010000002">
    <property type="protein sequence ID" value="MEL4456440.1"/>
    <property type="molecule type" value="Genomic_DNA"/>
</dbReference>
<evidence type="ECO:0000256" key="4">
    <source>
        <dbReference type="SAM" id="Phobius"/>
    </source>
</evidence>
<dbReference type="InterPro" id="IPR009057">
    <property type="entry name" value="Homeodomain-like_sf"/>
</dbReference>
<evidence type="ECO:0000259" key="5">
    <source>
        <dbReference type="PROSITE" id="PS01124"/>
    </source>
</evidence>
<protein>
    <submittedName>
        <fullName evidence="6">Helix-turn-helix domain-containing protein</fullName>
    </submittedName>
</protein>
<dbReference type="SUPFAM" id="SSF46689">
    <property type="entry name" value="Homeodomain-like"/>
    <property type="match status" value="1"/>
</dbReference>
<dbReference type="Pfam" id="PF12833">
    <property type="entry name" value="HTH_18"/>
    <property type="match status" value="1"/>
</dbReference>
<dbReference type="PRINTS" id="PR00032">
    <property type="entry name" value="HTHARAC"/>
</dbReference>
<evidence type="ECO:0000256" key="2">
    <source>
        <dbReference type="ARBA" id="ARBA00023125"/>
    </source>
</evidence>
<dbReference type="InterPro" id="IPR011990">
    <property type="entry name" value="TPR-like_helical_dom_sf"/>
</dbReference>
<dbReference type="Proteomes" id="UP001474120">
    <property type="component" value="Unassembled WGS sequence"/>
</dbReference>
<keyword evidence="2" id="KW-0238">DNA-binding</keyword>
<keyword evidence="3" id="KW-0804">Transcription</keyword>
<sequence length="621" mass="72435">MENAITNKFRQIILDHLDDDKFDVSHLASEMGWSKSHTFRKVRSITGVSANQFIKKTRLQEAAKLLSGTDLNASEVSYKVGFSSPSYFNKCFSKYYGITPGDYKIKKTETTSINDADLISASSRIRKFQYILYVLGTLLFIVGILSIFTGKKESQEISIAVLYFDDHSPESDIQWFCNGLTEEIIEKLAGINDLLVTSRTSVKQFRNSDLPIDEIAKALGVNYILESSVSKSKNSDSVRIITQLINLKDKHVWSNTYDESIENSLKLQNDVSKRIVEQLDITLSPEEKKNIDKYPTDHKEAYSLFLQADYQNSLFNKIAFKKAIPLYEQAIALDSSFIEAYMGLSEIWQIGGLVWGLYDEQEAWNNSKQLLLKARTIDSTNTQLEYNLHLGYFYYDWDFEAMEAYYQKRLTKSSFDNLTGVILDYGIKTGRYNEAYLINERYIKKSPKLSHLYTFKAEALMFLGKKDAALEVLERKNPLFSDDFYYLRSSTKLYFYLREHEKARDQLKKIRMNLPNDNPSILIWLDAVFARIDGENEMATFYLDQLMQLYDKHSSGSPAWFIALYYCYFEDYEKTFIWLQKSFDRHEVEMTWLREEPLLIPIRNDKRYMDLYHKIGFSKIE</sequence>
<keyword evidence="4" id="KW-1133">Transmembrane helix</keyword>
<accession>A0ABU9L1Z1</accession>
<keyword evidence="1" id="KW-0805">Transcription regulation</keyword>
<dbReference type="InterPro" id="IPR018060">
    <property type="entry name" value="HTH_AraC"/>
</dbReference>
<dbReference type="SUPFAM" id="SSF48452">
    <property type="entry name" value="TPR-like"/>
    <property type="match status" value="2"/>
</dbReference>
<gene>
    <name evidence="6" type="ORF">AABB81_11065</name>
</gene>
<keyword evidence="4" id="KW-0812">Transmembrane</keyword>
<dbReference type="InterPro" id="IPR020449">
    <property type="entry name" value="Tscrpt_reg_AraC-type_HTH"/>
</dbReference>
<organism evidence="6 7">
    <name type="scientific">Lutimonas vermicola</name>
    <dbReference type="NCBI Taxonomy" id="414288"/>
    <lineage>
        <taxon>Bacteria</taxon>
        <taxon>Pseudomonadati</taxon>
        <taxon>Bacteroidota</taxon>
        <taxon>Flavobacteriia</taxon>
        <taxon>Flavobacteriales</taxon>
        <taxon>Flavobacteriaceae</taxon>
        <taxon>Lutimonas</taxon>
    </lineage>
</organism>
<dbReference type="RefSeq" id="WP_342160577.1">
    <property type="nucleotide sequence ID" value="NZ_JBCDNA010000002.1"/>
</dbReference>
<keyword evidence="4" id="KW-0472">Membrane</keyword>
<dbReference type="Gene3D" id="1.10.10.60">
    <property type="entry name" value="Homeodomain-like"/>
    <property type="match status" value="1"/>
</dbReference>
<dbReference type="PANTHER" id="PTHR43280:SF2">
    <property type="entry name" value="HTH-TYPE TRANSCRIPTIONAL REGULATOR EXSA"/>
    <property type="match status" value="1"/>
</dbReference>
<dbReference type="Gene3D" id="1.25.40.10">
    <property type="entry name" value="Tetratricopeptide repeat domain"/>
    <property type="match status" value="2"/>
</dbReference>
<keyword evidence="7" id="KW-1185">Reference proteome</keyword>
<dbReference type="SMART" id="SM00342">
    <property type="entry name" value="HTH_ARAC"/>
    <property type="match status" value="1"/>
</dbReference>
<feature type="domain" description="HTH araC/xylS-type" evidence="5">
    <location>
        <begin position="7"/>
        <end position="106"/>
    </location>
</feature>